<dbReference type="AlphaFoldDB" id="A0A3N4KX71"/>
<dbReference type="GO" id="GO:0004674">
    <property type="term" value="F:protein serine/threonine kinase activity"/>
    <property type="evidence" value="ECO:0007669"/>
    <property type="project" value="TreeGrafter"/>
</dbReference>
<feature type="compositionally biased region" description="Acidic residues" evidence="1">
    <location>
        <begin position="215"/>
        <end position="230"/>
    </location>
</feature>
<dbReference type="Gene3D" id="1.10.510.10">
    <property type="entry name" value="Transferase(Phosphotransferase) domain 1"/>
    <property type="match status" value="1"/>
</dbReference>
<dbReference type="InterPro" id="IPR011009">
    <property type="entry name" value="Kinase-like_dom_sf"/>
</dbReference>
<evidence type="ECO:0000313" key="4">
    <source>
        <dbReference type="Proteomes" id="UP000277580"/>
    </source>
</evidence>
<dbReference type="Pfam" id="PF00069">
    <property type="entry name" value="Pkinase"/>
    <property type="match status" value="1"/>
</dbReference>
<dbReference type="GO" id="GO:0005737">
    <property type="term" value="C:cytoplasm"/>
    <property type="evidence" value="ECO:0007669"/>
    <property type="project" value="TreeGrafter"/>
</dbReference>
<dbReference type="InterPro" id="IPR000719">
    <property type="entry name" value="Prot_kinase_dom"/>
</dbReference>
<organism evidence="3 4">
    <name type="scientific">Morchella conica CCBAS932</name>
    <dbReference type="NCBI Taxonomy" id="1392247"/>
    <lineage>
        <taxon>Eukaryota</taxon>
        <taxon>Fungi</taxon>
        <taxon>Dikarya</taxon>
        <taxon>Ascomycota</taxon>
        <taxon>Pezizomycotina</taxon>
        <taxon>Pezizomycetes</taxon>
        <taxon>Pezizales</taxon>
        <taxon>Morchellaceae</taxon>
        <taxon>Morchella</taxon>
    </lineage>
</organism>
<reference evidence="3 4" key="1">
    <citation type="journal article" date="2018" name="Nat. Ecol. Evol.">
        <title>Pezizomycetes genomes reveal the molecular basis of ectomycorrhizal truffle lifestyle.</title>
        <authorList>
            <person name="Murat C."/>
            <person name="Payen T."/>
            <person name="Noel B."/>
            <person name="Kuo A."/>
            <person name="Morin E."/>
            <person name="Chen J."/>
            <person name="Kohler A."/>
            <person name="Krizsan K."/>
            <person name="Balestrini R."/>
            <person name="Da Silva C."/>
            <person name="Montanini B."/>
            <person name="Hainaut M."/>
            <person name="Levati E."/>
            <person name="Barry K.W."/>
            <person name="Belfiori B."/>
            <person name="Cichocki N."/>
            <person name="Clum A."/>
            <person name="Dockter R.B."/>
            <person name="Fauchery L."/>
            <person name="Guy J."/>
            <person name="Iotti M."/>
            <person name="Le Tacon F."/>
            <person name="Lindquist E.A."/>
            <person name="Lipzen A."/>
            <person name="Malagnac F."/>
            <person name="Mello A."/>
            <person name="Molinier V."/>
            <person name="Miyauchi S."/>
            <person name="Poulain J."/>
            <person name="Riccioni C."/>
            <person name="Rubini A."/>
            <person name="Sitrit Y."/>
            <person name="Splivallo R."/>
            <person name="Traeger S."/>
            <person name="Wang M."/>
            <person name="Zifcakova L."/>
            <person name="Wipf D."/>
            <person name="Zambonelli A."/>
            <person name="Paolocci F."/>
            <person name="Nowrousian M."/>
            <person name="Ottonello S."/>
            <person name="Baldrian P."/>
            <person name="Spatafora J.W."/>
            <person name="Henrissat B."/>
            <person name="Nagy L.G."/>
            <person name="Aury J.M."/>
            <person name="Wincker P."/>
            <person name="Grigoriev I.V."/>
            <person name="Bonfante P."/>
            <person name="Martin F.M."/>
        </authorList>
    </citation>
    <scope>NUCLEOTIDE SEQUENCE [LARGE SCALE GENOMIC DNA]</scope>
    <source>
        <strain evidence="3 4">CCBAS932</strain>
    </source>
</reference>
<name>A0A3N4KX71_9PEZI</name>
<dbReference type="SMART" id="SM00220">
    <property type="entry name" value="S_TKc"/>
    <property type="match status" value="1"/>
</dbReference>
<dbReference type="EMBL" id="ML119115">
    <property type="protein sequence ID" value="RPB15106.1"/>
    <property type="molecule type" value="Genomic_DNA"/>
</dbReference>
<dbReference type="OrthoDB" id="10252171at2759"/>
<dbReference type="PROSITE" id="PS50011">
    <property type="entry name" value="PROTEIN_KINASE_DOM"/>
    <property type="match status" value="1"/>
</dbReference>
<keyword evidence="3" id="KW-0808">Transferase</keyword>
<dbReference type="Proteomes" id="UP000277580">
    <property type="component" value="Unassembled WGS sequence"/>
</dbReference>
<dbReference type="GO" id="GO:0005634">
    <property type="term" value="C:nucleus"/>
    <property type="evidence" value="ECO:0007669"/>
    <property type="project" value="TreeGrafter"/>
</dbReference>
<dbReference type="STRING" id="1392247.A0A3N4KX71"/>
<dbReference type="GO" id="GO:0044773">
    <property type="term" value="P:mitotic DNA damage checkpoint signaling"/>
    <property type="evidence" value="ECO:0007669"/>
    <property type="project" value="TreeGrafter"/>
</dbReference>
<dbReference type="PANTHER" id="PTHR44167">
    <property type="entry name" value="OVARIAN-SPECIFIC SERINE/THREONINE-PROTEIN KINASE LOK-RELATED"/>
    <property type="match status" value="1"/>
</dbReference>
<feature type="domain" description="Protein kinase" evidence="2">
    <location>
        <begin position="1"/>
        <end position="181"/>
    </location>
</feature>
<feature type="region of interest" description="Disordered" evidence="1">
    <location>
        <begin position="187"/>
        <end position="261"/>
    </location>
</feature>
<evidence type="ECO:0000256" key="1">
    <source>
        <dbReference type="SAM" id="MobiDB-lite"/>
    </source>
</evidence>
<accession>A0A3N4KX71</accession>
<sequence>MEYFPCGDLHTFILESQGGLSQPQIKTVTIQLLEGLKIMHSLSFCHRDLKPQNVLVVTWFPLVVKIADFGTTKEAGDETALRTIVGTPDYLAPEVLGIIDTDTSEYTDAVDMWSMGCLIFAMATKKTPFPGTKGLEAFIKRLTFPGDRLVEAELEEFIVGFMRPMPGERLTAKQALDHAWLNSGDHTWDGETNLSNGPGQEKATIGPTGNQAGNESDDDYDTWDTQDEVDSVPPLSRSSVGQGRMISSVGARQPDIKSNMRSKKGPIYMKTISSHMALI</sequence>
<protein>
    <submittedName>
        <fullName evidence="3">Kinase-like protein</fullName>
    </submittedName>
</protein>
<dbReference type="SUPFAM" id="SSF56112">
    <property type="entry name" value="Protein kinase-like (PK-like)"/>
    <property type="match status" value="1"/>
</dbReference>
<gene>
    <name evidence="3" type="ORF">P167DRAFT_483557</name>
</gene>
<dbReference type="GO" id="GO:0005524">
    <property type="term" value="F:ATP binding"/>
    <property type="evidence" value="ECO:0007669"/>
    <property type="project" value="InterPro"/>
</dbReference>
<proteinExistence type="predicted"/>
<keyword evidence="3" id="KW-0418">Kinase</keyword>
<keyword evidence="4" id="KW-1185">Reference proteome</keyword>
<dbReference type="PANTHER" id="PTHR44167:SF24">
    <property type="entry name" value="SERINE_THREONINE-PROTEIN KINASE CHK2"/>
    <property type="match status" value="1"/>
</dbReference>
<dbReference type="PROSITE" id="PS00108">
    <property type="entry name" value="PROTEIN_KINASE_ST"/>
    <property type="match status" value="1"/>
</dbReference>
<dbReference type="InterPro" id="IPR008271">
    <property type="entry name" value="Ser/Thr_kinase_AS"/>
</dbReference>
<evidence type="ECO:0000313" key="3">
    <source>
        <dbReference type="EMBL" id="RPB15106.1"/>
    </source>
</evidence>
<evidence type="ECO:0000259" key="2">
    <source>
        <dbReference type="PROSITE" id="PS50011"/>
    </source>
</evidence>
<dbReference type="InParanoid" id="A0A3N4KX71"/>